<accession>A0ABV0ET57</accession>
<reference evidence="2 3" key="1">
    <citation type="submission" date="2021-03" db="EMBL/GenBank/DDBJ databases">
        <authorList>
            <person name="Gilmore M.S."/>
            <person name="Schwartzman J."/>
            <person name="Van Tyne D."/>
            <person name="Martin M."/>
            <person name="Earl A.M."/>
            <person name="Manson A.L."/>
            <person name="Straub T."/>
            <person name="Salamzade R."/>
            <person name="Saavedra J."/>
            <person name="Lebreton F."/>
            <person name="Prichula J."/>
            <person name="Schaufler K."/>
            <person name="Gaca A."/>
            <person name="Sgardioli B."/>
            <person name="Wagenaar J."/>
            <person name="Strong T."/>
        </authorList>
    </citation>
    <scope>NUCLEOTIDE SEQUENCE [LARGE SCALE GENOMIC DNA]</scope>
    <source>
        <strain evidence="2 3">665A</strain>
    </source>
</reference>
<feature type="coiled-coil region" evidence="1">
    <location>
        <begin position="22"/>
        <end position="131"/>
    </location>
</feature>
<evidence type="ECO:0000313" key="2">
    <source>
        <dbReference type="EMBL" id="MEO1771820.1"/>
    </source>
</evidence>
<organism evidence="2 3">
    <name type="scientific">Candidatus Enterococcus ferrettii</name>
    <dbReference type="NCBI Taxonomy" id="2815324"/>
    <lineage>
        <taxon>Bacteria</taxon>
        <taxon>Bacillati</taxon>
        <taxon>Bacillota</taxon>
        <taxon>Bacilli</taxon>
        <taxon>Lactobacillales</taxon>
        <taxon>Enterococcaceae</taxon>
        <taxon>Enterococcus</taxon>
    </lineage>
</organism>
<evidence type="ECO:0000313" key="3">
    <source>
        <dbReference type="Proteomes" id="UP000664357"/>
    </source>
</evidence>
<dbReference type="Proteomes" id="UP000664357">
    <property type="component" value="Unassembled WGS sequence"/>
</dbReference>
<dbReference type="RefSeq" id="WP_207702558.1">
    <property type="nucleotide sequence ID" value="NZ_JAFREL020000003.1"/>
</dbReference>
<proteinExistence type="predicted"/>
<keyword evidence="3" id="KW-1185">Reference proteome</keyword>
<sequence>MSNFFIVRLAKDFIDDITEESYTQLKERMDDKETEFLQLQQTFEKRESGIIEAYDRKEIDLCQQLVDYQLEIESYKNQINSLEEQSKKQQVLNSRTEQSFNHSLKQFNQVRQKLETERKILKEQYIRITNKYNHELKEKEELIEELGIGSSKDGKLKANATMSLRYGLYELKQTNGKLKSRVEVLRNMLAEDKQV</sequence>
<keyword evidence="1" id="KW-0175">Coiled coil</keyword>
<protein>
    <submittedName>
        <fullName evidence="2">Uncharacterized protein</fullName>
    </submittedName>
</protein>
<comment type="caution">
    <text evidence="2">The sequence shown here is derived from an EMBL/GenBank/DDBJ whole genome shotgun (WGS) entry which is preliminary data.</text>
</comment>
<reference evidence="2 3" key="2">
    <citation type="submission" date="2024-02" db="EMBL/GenBank/DDBJ databases">
        <title>The Genome Sequence of Enterococcus sp. DIV0159.</title>
        <authorList>
            <person name="Earl A."/>
            <person name="Manson A."/>
            <person name="Gilmore M."/>
            <person name="Sanders J."/>
            <person name="Shea T."/>
            <person name="Howe W."/>
            <person name="Livny J."/>
            <person name="Cuomo C."/>
            <person name="Neafsey D."/>
            <person name="Birren B."/>
        </authorList>
    </citation>
    <scope>NUCLEOTIDE SEQUENCE [LARGE SCALE GENOMIC DNA]</scope>
    <source>
        <strain evidence="2 3">665A</strain>
    </source>
</reference>
<dbReference type="EMBL" id="JAFREL020000003">
    <property type="protein sequence ID" value="MEO1771820.1"/>
    <property type="molecule type" value="Genomic_DNA"/>
</dbReference>
<evidence type="ECO:0000256" key="1">
    <source>
        <dbReference type="SAM" id="Coils"/>
    </source>
</evidence>
<gene>
    <name evidence="2" type="ORF">JZO67_003802</name>
</gene>
<name>A0ABV0ET57_9ENTE</name>